<evidence type="ECO:0000256" key="2">
    <source>
        <dbReference type="ARBA" id="ARBA00010989"/>
    </source>
</evidence>
<organism evidence="7 8">
    <name type="scientific">Polychaeton citri CBS 116435</name>
    <dbReference type="NCBI Taxonomy" id="1314669"/>
    <lineage>
        <taxon>Eukaryota</taxon>
        <taxon>Fungi</taxon>
        <taxon>Dikarya</taxon>
        <taxon>Ascomycota</taxon>
        <taxon>Pezizomycotina</taxon>
        <taxon>Dothideomycetes</taxon>
        <taxon>Dothideomycetidae</taxon>
        <taxon>Capnodiales</taxon>
        <taxon>Capnodiaceae</taxon>
        <taxon>Polychaeton</taxon>
    </lineage>
</organism>
<gene>
    <name evidence="7" type="ORF">K431DRAFT_281337</name>
</gene>
<dbReference type="InterPro" id="IPR045170">
    <property type="entry name" value="MTOX"/>
</dbReference>
<proteinExistence type="inferred from homology"/>
<keyword evidence="4" id="KW-0274">FAD</keyword>
<feature type="domain" description="FAD dependent oxidoreductase" evidence="6">
    <location>
        <begin position="9"/>
        <end position="396"/>
    </location>
</feature>
<dbReference type="InterPro" id="IPR036188">
    <property type="entry name" value="FAD/NAD-bd_sf"/>
</dbReference>
<dbReference type="SUPFAM" id="SSF51905">
    <property type="entry name" value="FAD/NAD(P)-binding domain"/>
    <property type="match status" value="1"/>
</dbReference>
<evidence type="ECO:0000313" key="8">
    <source>
        <dbReference type="Proteomes" id="UP000799441"/>
    </source>
</evidence>
<dbReference type="SUPFAM" id="SSF54373">
    <property type="entry name" value="FAD-linked reductases, C-terminal domain"/>
    <property type="match status" value="1"/>
</dbReference>
<dbReference type="EMBL" id="MU003769">
    <property type="protein sequence ID" value="KAF2724863.1"/>
    <property type="molecule type" value="Genomic_DNA"/>
</dbReference>
<comment type="caution">
    <text evidence="7">The sequence shown here is derived from an EMBL/GenBank/DDBJ whole genome shotgun (WGS) entry which is preliminary data.</text>
</comment>
<sequence length="453" mass="50026">MAGLTPSSILIVGSGVFGVSTAHALAHSKKHSNTRIILLDRLPFPAHDGSSVDSSRIIRADYADQCYAALMDSAHPAWRNEYAKAGIYHEMGLALLLGEAPAEVGRKFMEESLSNVRGLGLKLGPREDGGQVEVMKSEEDVRRVMGTMGGVAAESGYVNWTSGWADAELGLRFMRQEAEKTGRIEFKTGEVRKLVFADNGSKVTGVQLADGQVVEADLTLLATGAWTPKLLDLRGIASASGQVLSYIAITPQEQERLSKNPVVLRDDGMFIIPPTRNELKIARHGYGYANPQTISNPELEAGASEQTITVSLPRTKHDDPKLDIPQEGIDACRGFLAKAIPDLADRPFTHTKICWYTDTPTADWLIDYHPKYKGLFVATGGSGHGYKFLPIIGERILDVISRQSRDELGEELMKKWKWPEQRHREDHIWTDDWRGGKKGMVLAEELRRGKNKL</sequence>
<dbReference type="GO" id="GO:0050660">
    <property type="term" value="F:flavin adenine dinucleotide binding"/>
    <property type="evidence" value="ECO:0007669"/>
    <property type="project" value="InterPro"/>
</dbReference>
<dbReference type="Proteomes" id="UP000799441">
    <property type="component" value="Unassembled WGS sequence"/>
</dbReference>
<evidence type="ECO:0000313" key="7">
    <source>
        <dbReference type="EMBL" id="KAF2724863.1"/>
    </source>
</evidence>
<evidence type="ECO:0000256" key="5">
    <source>
        <dbReference type="ARBA" id="ARBA00023002"/>
    </source>
</evidence>
<evidence type="ECO:0000259" key="6">
    <source>
        <dbReference type="Pfam" id="PF01266"/>
    </source>
</evidence>
<keyword evidence="3" id="KW-0285">Flavoprotein</keyword>
<evidence type="ECO:0000256" key="1">
    <source>
        <dbReference type="ARBA" id="ARBA00001974"/>
    </source>
</evidence>
<comment type="similarity">
    <text evidence="2">Belongs to the MSOX/MTOX family.</text>
</comment>
<keyword evidence="5" id="KW-0560">Oxidoreductase</keyword>
<dbReference type="AlphaFoldDB" id="A0A9P4QCS2"/>
<dbReference type="PANTHER" id="PTHR10961:SF46">
    <property type="entry name" value="PEROXISOMAL SARCOSINE OXIDASE"/>
    <property type="match status" value="1"/>
</dbReference>
<dbReference type="OrthoDB" id="2219495at2759"/>
<dbReference type="Gene3D" id="3.50.50.60">
    <property type="entry name" value="FAD/NAD(P)-binding domain"/>
    <property type="match status" value="1"/>
</dbReference>
<keyword evidence="8" id="KW-1185">Reference proteome</keyword>
<dbReference type="Gene3D" id="3.30.9.10">
    <property type="entry name" value="D-Amino Acid Oxidase, subunit A, domain 2"/>
    <property type="match status" value="1"/>
</dbReference>
<comment type="cofactor">
    <cofactor evidence="1">
        <name>FAD</name>
        <dbReference type="ChEBI" id="CHEBI:57692"/>
    </cofactor>
</comment>
<evidence type="ECO:0000256" key="4">
    <source>
        <dbReference type="ARBA" id="ARBA00022827"/>
    </source>
</evidence>
<dbReference type="InterPro" id="IPR006076">
    <property type="entry name" value="FAD-dep_OxRdtase"/>
</dbReference>
<dbReference type="PANTHER" id="PTHR10961">
    <property type="entry name" value="PEROXISOMAL SARCOSINE OXIDASE"/>
    <property type="match status" value="1"/>
</dbReference>
<accession>A0A9P4QCS2</accession>
<dbReference type="GO" id="GO:0004657">
    <property type="term" value="F:proline dehydrogenase activity"/>
    <property type="evidence" value="ECO:0007669"/>
    <property type="project" value="TreeGrafter"/>
</dbReference>
<name>A0A9P4QCS2_9PEZI</name>
<protein>
    <submittedName>
        <fullName evidence="7">FAD dependent oxidoreductase</fullName>
    </submittedName>
</protein>
<evidence type="ECO:0000256" key="3">
    <source>
        <dbReference type="ARBA" id="ARBA00022630"/>
    </source>
</evidence>
<dbReference type="Pfam" id="PF01266">
    <property type="entry name" value="DAO"/>
    <property type="match status" value="1"/>
</dbReference>
<dbReference type="GO" id="GO:0050031">
    <property type="term" value="F:L-pipecolate oxidase activity"/>
    <property type="evidence" value="ECO:0007669"/>
    <property type="project" value="TreeGrafter"/>
</dbReference>
<reference evidence="7" key="1">
    <citation type="journal article" date="2020" name="Stud. Mycol.">
        <title>101 Dothideomycetes genomes: a test case for predicting lifestyles and emergence of pathogens.</title>
        <authorList>
            <person name="Haridas S."/>
            <person name="Albert R."/>
            <person name="Binder M."/>
            <person name="Bloem J."/>
            <person name="Labutti K."/>
            <person name="Salamov A."/>
            <person name="Andreopoulos B."/>
            <person name="Baker S."/>
            <person name="Barry K."/>
            <person name="Bills G."/>
            <person name="Bluhm B."/>
            <person name="Cannon C."/>
            <person name="Castanera R."/>
            <person name="Culley D."/>
            <person name="Daum C."/>
            <person name="Ezra D."/>
            <person name="Gonzalez J."/>
            <person name="Henrissat B."/>
            <person name="Kuo A."/>
            <person name="Liang C."/>
            <person name="Lipzen A."/>
            <person name="Lutzoni F."/>
            <person name="Magnuson J."/>
            <person name="Mondo S."/>
            <person name="Nolan M."/>
            <person name="Ohm R."/>
            <person name="Pangilinan J."/>
            <person name="Park H.-J."/>
            <person name="Ramirez L."/>
            <person name="Alfaro M."/>
            <person name="Sun H."/>
            <person name="Tritt A."/>
            <person name="Yoshinaga Y."/>
            <person name="Zwiers L.-H."/>
            <person name="Turgeon B."/>
            <person name="Goodwin S."/>
            <person name="Spatafora J."/>
            <person name="Crous P."/>
            <person name="Grigoriev I."/>
        </authorList>
    </citation>
    <scope>NUCLEOTIDE SEQUENCE</scope>
    <source>
        <strain evidence="7">CBS 116435</strain>
    </source>
</reference>
<dbReference type="GO" id="GO:0008115">
    <property type="term" value="F:sarcosine oxidase activity"/>
    <property type="evidence" value="ECO:0007669"/>
    <property type="project" value="TreeGrafter"/>
</dbReference>